<protein>
    <submittedName>
        <fullName evidence="1">Uncharacterized protein</fullName>
    </submittedName>
</protein>
<evidence type="ECO:0000313" key="2">
    <source>
        <dbReference type="Proteomes" id="UP000464334"/>
    </source>
</evidence>
<proteinExistence type="predicted"/>
<dbReference type="GeneID" id="79707338"/>
<sequence length="81" mass="9062">MTEEFEIQDAACPPRKPIVLNAPASVDKACIAHEEAYKKVFGVVPTGYTYDVDSRMIYVGSDAGVSLKRLKELTRMLNWRA</sequence>
<name>A0A679KLK8_9CAUD</name>
<dbReference type="EMBL" id="LR743530">
    <property type="protein sequence ID" value="CAA2409857.1"/>
    <property type="molecule type" value="Genomic_DNA"/>
</dbReference>
<accession>A0A679KLK8</accession>
<dbReference type="KEGG" id="vg:79707338"/>
<dbReference type="RefSeq" id="YP_010742798.1">
    <property type="nucleotide sequence ID" value="NC_073092.1"/>
</dbReference>
<keyword evidence="2" id="KW-1185">Reference proteome</keyword>
<dbReference type="Proteomes" id="UP000464334">
    <property type="component" value="Chromosome"/>
</dbReference>
<evidence type="ECO:0000313" key="1">
    <source>
        <dbReference type="EMBL" id="CAA2409857.1"/>
    </source>
</evidence>
<organism evidence="1 2">
    <name type="scientific">Xanthomonas phage Suba</name>
    <dbReference type="NCBI Taxonomy" id="2674975"/>
    <lineage>
        <taxon>Viruses</taxon>
        <taxon>Duplodnaviria</taxon>
        <taxon>Heunggongvirae</taxon>
        <taxon>Uroviricota</taxon>
        <taxon>Caudoviricetes</taxon>
        <taxon>Stanbaylleyvirinae</taxon>
        <taxon>Subavirus</taxon>
        <taxon>Subavirus suba</taxon>
    </lineage>
</organism>
<reference evidence="1 2" key="1">
    <citation type="submission" date="2019-12" db="EMBL/GenBank/DDBJ databases">
        <authorList>
            <person name="Ansaldi M."/>
            <person name="Clavijo F."/>
        </authorList>
    </citation>
    <scope>NUCLEOTIDE SEQUENCE [LARGE SCALE GENOMIC DNA]</scope>
</reference>